<dbReference type="InterPro" id="IPR036237">
    <property type="entry name" value="Xyl_isomerase-like_sf"/>
</dbReference>
<dbReference type="PANTHER" id="PTHR12110">
    <property type="entry name" value="HYDROXYPYRUVATE ISOMERASE"/>
    <property type="match status" value="1"/>
</dbReference>
<reference evidence="3" key="1">
    <citation type="submission" date="2017-02" db="EMBL/GenBank/DDBJ databases">
        <authorList>
            <person name="Tafer H."/>
            <person name="Lopandic K."/>
        </authorList>
    </citation>
    <scope>NUCLEOTIDE SEQUENCE [LARGE SCALE GENOMIC DNA]</scope>
    <source>
        <strain evidence="3">CBS 366.77</strain>
    </source>
</reference>
<keyword evidence="2" id="KW-0413">Isomerase</keyword>
<dbReference type="EMBL" id="MVGC01000476">
    <property type="protein sequence ID" value="RJE18901.1"/>
    <property type="molecule type" value="Genomic_DNA"/>
</dbReference>
<proteinExistence type="predicted"/>
<dbReference type="STRING" id="2070753.A0A3A2ZP87"/>
<dbReference type="GO" id="GO:0016853">
    <property type="term" value="F:isomerase activity"/>
    <property type="evidence" value="ECO:0007669"/>
    <property type="project" value="UniProtKB-KW"/>
</dbReference>
<gene>
    <name evidence="2" type="ORF">PHISCL_08768</name>
</gene>
<accession>A0A3A2ZP87</accession>
<dbReference type="OrthoDB" id="5360893at2759"/>
<comment type="caution">
    <text evidence="2">The sequence shown here is derived from an EMBL/GenBank/DDBJ whole genome shotgun (WGS) entry which is preliminary data.</text>
</comment>
<dbReference type="SUPFAM" id="SSF51658">
    <property type="entry name" value="Xylose isomerase-like"/>
    <property type="match status" value="1"/>
</dbReference>
<dbReference type="Proteomes" id="UP000266188">
    <property type="component" value="Unassembled WGS sequence"/>
</dbReference>
<dbReference type="InterPro" id="IPR050312">
    <property type="entry name" value="IolE/XylAMocC-like"/>
</dbReference>
<keyword evidence="3" id="KW-1185">Reference proteome</keyword>
<dbReference type="AlphaFoldDB" id="A0A3A2ZP87"/>
<feature type="domain" description="Xylose isomerase-like TIM barrel" evidence="1">
    <location>
        <begin position="27"/>
        <end position="320"/>
    </location>
</feature>
<dbReference type="InterPro" id="IPR013022">
    <property type="entry name" value="Xyl_isomerase-like_TIM-brl"/>
</dbReference>
<name>A0A3A2ZP87_9EURO</name>
<evidence type="ECO:0000259" key="1">
    <source>
        <dbReference type="Pfam" id="PF01261"/>
    </source>
</evidence>
<dbReference type="PANTHER" id="PTHR12110:SF38">
    <property type="entry name" value="DIOXYGENASE, PUTATIVE (AFU_ORTHOLOGUE AFUA_6G00240)-RELATED"/>
    <property type="match status" value="1"/>
</dbReference>
<evidence type="ECO:0000313" key="2">
    <source>
        <dbReference type="EMBL" id="RJE18901.1"/>
    </source>
</evidence>
<evidence type="ECO:0000313" key="3">
    <source>
        <dbReference type="Proteomes" id="UP000266188"/>
    </source>
</evidence>
<organism evidence="2 3">
    <name type="scientific">Aspergillus sclerotialis</name>
    <dbReference type="NCBI Taxonomy" id="2070753"/>
    <lineage>
        <taxon>Eukaryota</taxon>
        <taxon>Fungi</taxon>
        <taxon>Dikarya</taxon>
        <taxon>Ascomycota</taxon>
        <taxon>Pezizomycotina</taxon>
        <taxon>Eurotiomycetes</taxon>
        <taxon>Eurotiomycetidae</taxon>
        <taxon>Eurotiales</taxon>
        <taxon>Aspergillaceae</taxon>
        <taxon>Aspergillus</taxon>
        <taxon>Aspergillus subgen. Polypaecilum</taxon>
    </lineage>
</organism>
<dbReference type="Pfam" id="PF01261">
    <property type="entry name" value="AP_endonuc_2"/>
    <property type="match status" value="1"/>
</dbReference>
<protein>
    <submittedName>
        <fullName evidence="2">Xylose isomerase-like TIM barrel</fullName>
    </submittedName>
</protein>
<dbReference type="Gene3D" id="3.20.20.150">
    <property type="entry name" value="Divalent-metal-dependent TIM barrel enzymes"/>
    <property type="match status" value="1"/>
</dbReference>
<sequence>MVSNKLAIGSLSLGQHPSHSLDLKISTAAQYGYEGIEVVFSDLEAYSKSQKLTMLDGAERIKEICDQAGIKAISLAAFENFEGYNSALKERLQVANQWIEIARRLQAPYLQVPSQYSKDSTSDQKVIISELQRLADLASSKQPVVSIAYEALSWGVNCSTWESSLEVVEAVNRPNFGLCLDTFHVVTKLWADPFAKSGMYPNADKDLHDTLEHFVKECPLGRIFYVQLSDGERFDPPFSKSHPWYLEGEAPQFTWSKYARPFPYETDLGGYMPVSEIARAWIVEKGFKGWVSLETFDRRMRDKDFKVETAAKRGLESWRKVKGKICPRESKI</sequence>